<feature type="compositionally biased region" description="Polar residues" evidence="2">
    <location>
        <begin position="546"/>
        <end position="555"/>
    </location>
</feature>
<feature type="compositionally biased region" description="Basic and acidic residues" evidence="2">
    <location>
        <begin position="313"/>
        <end position="323"/>
    </location>
</feature>
<feature type="compositionally biased region" description="Polar residues" evidence="2">
    <location>
        <begin position="694"/>
        <end position="712"/>
    </location>
</feature>
<feature type="compositionally biased region" description="Polar residues" evidence="2">
    <location>
        <begin position="743"/>
        <end position="761"/>
    </location>
</feature>
<feature type="region of interest" description="Disordered" evidence="2">
    <location>
        <begin position="994"/>
        <end position="1056"/>
    </location>
</feature>
<evidence type="ECO:0000256" key="1">
    <source>
        <dbReference type="SAM" id="Coils"/>
    </source>
</evidence>
<protein>
    <submittedName>
        <fullName evidence="3">Uncharacterized protein</fullName>
    </submittedName>
</protein>
<feature type="compositionally biased region" description="Basic and acidic residues" evidence="2">
    <location>
        <begin position="592"/>
        <end position="608"/>
    </location>
</feature>
<feature type="region of interest" description="Disordered" evidence="2">
    <location>
        <begin position="149"/>
        <end position="185"/>
    </location>
</feature>
<accession>A0A9P6CD82</accession>
<feature type="compositionally biased region" description="Basic and acidic residues" evidence="2">
    <location>
        <begin position="727"/>
        <end position="740"/>
    </location>
</feature>
<feature type="compositionally biased region" description="Polar residues" evidence="2">
    <location>
        <begin position="280"/>
        <end position="312"/>
    </location>
</feature>
<feature type="region of interest" description="Disordered" evidence="2">
    <location>
        <begin position="515"/>
        <end position="766"/>
    </location>
</feature>
<feature type="compositionally biased region" description="Basic and acidic residues" evidence="2">
    <location>
        <begin position="1019"/>
        <end position="1032"/>
    </location>
</feature>
<feature type="region of interest" description="Disordered" evidence="2">
    <location>
        <begin position="32"/>
        <end position="52"/>
    </location>
</feature>
<feature type="compositionally biased region" description="Polar residues" evidence="2">
    <location>
        <begin position="161"/>
        <end position="185"/>
    </location>
</feature>
<feature type="compositionally biased region" description="Polar residues" evidence="2">
    <location>
        <begin position="582"/>
        <end position="591"/>
    </location>
</feature>
<feature type="region of interest" description="Disordered" evidence="2">
    <location>
        <begin position="278"/>
        <end position="347"/>
    </location>
</feature>
<dbReference type="EMBL" id="MU150356">
    <property type="protein sequence ID" value="KAF9457870.1"/>
    <property type="molecule type" value="Genomic_DNA"/>
</dbReference>
<feature type="region of interest" description="Disordered" evidence="2">
    <location>
        <begin position="808"/>
        <end position="848"/>
    </location>
</feature>
<feature type="compositionally biased region" description="Basic and acidic residues" evidence="2">
    <location>
        <begin position="623"/>
        <end position="638"/>
    </location>
</feature>
<feature type="region of interest" description="Disordered" evidence="2">
    <location>
        <begin position="231"/>
        <end position="260"/>
    </location>
</feature>
<proteinExistence type="predicted"/>
<feature type="coiled-coil region" evidence="1">
    <location>
        <begin position="1173"/>
        <end position="1256"/>
    </location>
</feature>
<comment type="caution">
    <text evidence="3">The sequence shown here is derived from an EMBL/GenBank/DDBJ whole genome shotgun (WGS) entry which is preliminary data.</text>
</comment>
<dbReference type="AlphaFoldDB" id="A0A9P6CD82"/>
<keyword evidence="4" id="KW-1185">Reference proteome</keyword>
<feature type="compositionally biased region" description="Polar residues" evidence="2">
    <location>
        <begin position="1043"/>
        <end position="1052"/>
    </location>
</feature>
<evidence type="ECO:0000313" key="4">
    <source>
        <dbReference type="Proteomes" id="UP000807353"/>
    </source>
</evidence>
<name>A0A9P6CD82_9AGAR</name>
<sequence length="1262" mass="138461">MAQDVALGIPACDASTTSVSTKRGMLRFRTLRRQHSISDNPPLPSASTQARTSPLIQARSSLPTLLANVQFQESLNLTPQLSEPARPHVPMEIEAPITSPPPHSDPSVQFSATLRSQSSDGALFLARHKRQKRGLDIVKYGIKRKFPACPQRVKSPLPGPINTSARNRMDNNSNNVPDPGISVSSPNISGLTPAIIYAENEKQRPGVAQGPSSFAKILCKPDLSRRMSNLTKSGVSDKITPRSLSLPSSPPQNDNYRPQSTEPLLEIPISVGALPLASAQRENGSPWASENPRNSRVSIRPGSSTPFSPPSRSQHDQRSHLNDQKSLNNEDGQERSSRISPAAPLLSDSQSNVADYFDQIDYMREASIPPTNLYGSPDISHASDGDSDDSQSSVLIEEKYQQQDSPFEDPDGVSDGSSQGSYEVDYCCGLSPLYSEATPLHPTRNNNDNDNVQDANEPSIQCCQEDNLTILLAPDLDNVVMDDLSSDEDQYMTSLPSPPFSELDEPFFFRRPTYEEDEDDTEIHSHSSASPVVINGSSLKRKRRSCSVNSGYNSNPDKETLIQKSSWPVDHSHSPSAGEPVSTPQWDTESSISRETDDKGSDSRHTLRDAVPVENETNTDAHPVGRRDSVYPESEKSSEGSSGESDYVSDTTGPDEYAKEENMDVDHIMDSEESVAEEIFGESSEEDYPIDPVATQSEMNDGFSSTHSSPRTQPGDYHPYTFDSDLDEKGPEITTPRKDCLPSGSSRHSSCNYEIAPTNTKEQNENLHIEGGETDCRDLQESALTHGLLIPTPSPIIDSHDHCSPNSAIDLHGSKGHKTTSVSPYPLYSSTSPSIGSGSEEPASEQGNHCRLSLNVEVGSAPGKVEEAAVNPGSITAAAAEAGNRQPTDDMKIKTEPATLPIDIPSDLTLRRRRTPRTGRYREWTTSSVYSDDIILHREPYHPSTPPFTTKYREPSSEDQFYQLDGQEHNLSHTNSLSGEIIVKEEDCATETDLYARSPSGQINTPGNSSSPSRTAPNRPDKEDTKEEDHIRSSYYSEDSVHSLASSGSGQSLCIIKPNPALTRGEYGRERQPTDETLGLRDDVDNVPVHRATISRSPLIRNLTIPPNEQLAKSRPSIQPGATGHDEYWGGSNIPLSPVIPPGSPMEVDAITDETDSAIRNAANLLHFLSTNRLDLRDDRNALRDRVAELNTKLQEEKSNRLAAEKHAAALNLEGEQKDRELLELVNKLNETRRFLEEQKDREAQLSESVRNLTAQRDEGTL</sequence>
<feature type="compositionally biased region" description="Acidic residues" evidence="2">
    <location>
        <begin position="671"/>
        <end position="689"/>
    </location>
</feature>
<evidence type="ECO:0000256" key="2">
    <source>
        <dbReference type="SAM" id="MobiDB-lite"/>
    </source>
</evidence>
<feature type="compositionally biased region" description="Polar residues" evidence="2">
    <location>
        <begin position="526"/>
        <end position="538"/>
    </location>
</feature>
<organism evidence="3 4">
    <name type="scientific">Collybia nuda</name>
    <dbReference type="NCBI Taxonomy" id="64659"/>
    <lineage>
        <taxon>Eukaryota</taxon>
        <taxon>Fungi</taxon>
        <taxon>Dikarya</taxon>
        <taxon>Basidiomycota</taxon>
        <taxon>Agaricomycotina</taxon>
        <taxon>Agaricomycetes</taxon>
        <taxon>Agaricomycetidae</taxon>
        <taxon>Agaricales</taxon>
        <taxon>Tricholomatineae</taxon>
        <taxon>Clitocybaceae</taxon>
        <taxon>Collybia</taxon>
    </lineage>
</organism>
<feature type="region of interest" description="Disordered" evidence="2">
    <location>
        <begin position="368"/>
        <end position="392"/>
    </location>
</feature>
<reference evidence="3" key="1">
    <citation type="submission" date="2020-11" db="EMBL/GenBank/DDBJ databases">
        <authorList>
            <consortium name="DOE Joint Genome Institute"/>
            <person name="Ahrendt S."/>
            <person name="Riley R."/>
            <person name="Andreopoulos W."/>
            <person name="Labutti K."/>
            <person name="Pangilinan J."/>
            <person name="Ruiz-Duenas F.J."/>
            <person name="Barrasa J.M."/>
            <person name="Sanchez-Garcia M."/>
            <person name="Camarero S."/>
            <person name="Miyauchi S."/>
            <person name="Serrano A."/>
            <person name="Linde D."/>
            <person name="Babiker R."/>
            <person name="Drula E."/>
            <person name="Ayuso-Fernandez I."/>
            <person name="Pacheco R."/>
            <person name="Padilla G."/>
            <person name="Ferreira P."/>
            <person name="Barriuso J."/>
            <person name="Kellner H."/>
            <person name="Castanera R."/>
            <person name="Alfaro M."/>
            <person name="Ramirez L."/>
            <person name="Pisabarro A.G."/>
            <person name="Kuo A."/>
            <person name="Tritt A."/>
            <person name="Lipzen A."/>
            <person name="He G."/>
            <person name="Yan M."/>
            <person name="Ng V."/>
            <person name="Cullen D."/>
            <person name="Martin F."/>
            <person name="Rosso M.-N."/>
            <person name="Henrissat B."/>
            <person name="Hibbett D."/>
            <person name="Martinez A.T."/>
            <person name="Grigoriev I.V."/>
        </authorList>
    </citation>
    <scope>NUCLEOTIDE SEQUENCE</scope>
    <source>
        <strain evidence="3">CBS 247.69</strain>
    </source>
</reference>
<gene>
    <name evidence="3" type="ORF">BDZ94DRAFT_1313811</name>
</gene>
<keyword evidence="1" id="KW-0175">Coiled coil</keyword>
<feature type="compositionally biased region" description="Polar residues" evidence="2">
    <location>
        <begin position="999"/>
        <end position="1016"/>
    </location>
</feature>
<feature type="compositionally biased region" description="Low complexity" evidence="2">
    <location>
        <begin position="819"/>
        <end position="845"/>
    </location>
</feature>
<feature type="compositionally biased region" description="Basic and acidic residues" evidence="2">
    <location>
        <begin position="656"/>
        <end position="670"/>
    </location>
</feature>
<feature type="region of interest" description="Disordered" evidence="2">
    <location>
        <begin position="401"/>
        <end position="420"/>
    </location>
</feature>
<dbReference type="Proteomes" id="UP000807353">
    <property type="component" value="Unassembled WGS sequence"/>
</dbReference>
<evidence type="ECO:0000313" key="3">
    <source>
        <dbReference type="EMBL" id="KAF9457870.1"/>
    </source>
</evidence>